<sequence length="640" mass="70006">MNGEGFFYQAFVYLAAAVIAVPIAKRFGLGSVLGYLIAGVVIGPYGFQCIGQEGQDIMHFAEFGVVMMLFLIGLELQPSLFWKMRGQLLGMGGSQVVMTTGAFCLILSLFSLSWKTSLAISMTVALSSTAIVLQTLQEKGLMKTDAGQSSFAVLLFQDIAVIPMLALFPLLANVPRTNSAGVSQHSPGAGHHEMAWVDTLPAWGQALAVVGAVATIIILGLYLARPVLRAIARTRMRELFTAAALLLVISIALLMKKVGLSPALGTFLAGVVLANSEYRHELEGDIEPFKGLLLGLFFIAVGASINFTLIISRPGLISFFVVALFVVKFLILLIIGRFFSMSLDQNMLFGLVLAQGGEFAFVLFSFAAQHHVMSPAYTSIAIAVVALSMIVTPLVLLFNERMLQPVLGTKQKDDRPADAIDEENPVIIAGFGQFGNVVGRLLKANGIQATVLEYDSDKVDVLRKLGLKVYYGDASRYDLLLTAGAEKAKLLIVTLDEENKIHEIVDLARKYFPHLTILTRALGRTHAYELYDSGLEYIFRDTVDTALHLGIAALKILGFRAFQARRAAKIFKQHDEESVQHLSVYRHDQSLYVSEAKKKIQDLESILLAEIEFEDEHRDAGWDTTTLRQEFGQATDTDGC</sequence>
<dbReference type="InterPro" id="IPR038770">
    <property type="entry name" value="Na+/solute_symporter_sf"/>
</dbReference>
<evidence type="ECO:0000256" key="4">
    <source>
        <dbReference type="ARBA" id="ARBA00022449"/>
    </source>
</evidence>
<feature type="transmembrane region" description="Helical" evidence="11">
    <location>
        <begin position="291"/>
        <end position="311"/>
    </location>
</feature>
<organism evidence="13 14">
    <name type="scientific">candidate division CSSED10-310 bacterium</name>
    <dbReference type="NCBI Taxonomy" id="2855610"/>
    <lineage>
        <taxon>Bacteria</taxon>
        <taxon>Bacteria division CSSED10-310</taxon>
    </lineage>
</organism>
<comment type="caution">
    <text evidence="13">The sequence shown here is derived from an EMBL/GenBank/DDBJ whole genome shotgun (WGS) entry which is preliminary data.</text>
</comment>
<feature type="transmembrane region" description="Helical" evidence="11">
    <location>
        <begin position="57"/>
        <end position="76"/>
    </location>
</feature>
<feature type="transmembrane region" description="Helical" evidence="11">
    <location>
        <begin position="32"/>
        <end position="51"/>
    </location>
</feature>
<dbReference type="Pfam" id="PF00999">
    <property type="entry name" value="Na_H_Exchanger"/>
    <property type="match status" value="1"/>
</dbReference>
<dbReference type="EMBL" id="JBHPBY010000231">
    <property type="protein sequence ID" value="MFC1851838.1"/>
    <property type="molecule type" value="Genomic_DNA"/>
</dbReference>
<evidence type="ECO:0000256" key="7">
    <source>
        <dbReference type="ARBA" id="ARBA00022958"/>
    </source>
</evidence>
<dbReference type="Gene3D" id="3.40.50.720">
    <property type="entry name" value="NAD(P)-binding Rossmann-like Domain"/>
    <property type="match status" value="1"/>
</dbReference>
<dbReference type="InterPro" id="IPR004771">
    <property type="entry name" value="K/H_exchanger"/>
</dbReference>
<feature type="transmembrane region" description="Helical" evidence="11">
    <location>
        <begin position="6"/>
        <end position="25"/>
    </location>
</feature>
<dbReference type="InterPro" id="IPR036291">
    <property type="entry name" value="NAD(P)-bd_dom_sf"/>
</dbReference>
<feature type="transmembrane region" description="Helical" evidence="11">
    <location>
        <begin position="380"/>
        <end position="398"/>
    </location>
</feature>
<evidence type="ECO:0000256" key="2">
    <source>
        <dbReference type="ARBA" id="ARBA00005551"/>
    </source>
</evidence>
<dbReference type="InterPro" id="IPR006153">
    <property type="entry name" value="Cation/H_exchanger_TM"/>
</dbReference>
<evidence type="ECO:0000256" key="10">
    <source>
        <dbReference type="ARBA" id="ARBA00023136"/>
    </source>
</evidence>
<feature type="domain" description="RCK N-terminal" evidence="12">
    <location>
        <begin position="423"/>
        <end position="547"/>
    </location>
</feature>
<feature type="transmembrane region" description="Helical" evidence="11">
    <location>
        <begin position="202"/>
        <end position="224"/>
    </location>
</feature>
<comment type="similarity">
    <text evidence="2">Belongs to the monovalent cation:proton antiporter 2 (CPA2) transporter (TC 2.A.37) family.</text>
</comment>
<keyword evidence="5" id="KW-0633">Potassium transport</keyword>
<dbReference type="Pfam" id="PF02254">
    <property type="entry name" value="TrkA_N"/>
    <property type="match status" value="1"/>
</dbReference>
<feature type="transmembrane region" description="Helical" evidence="11">
    <location>
        <begin position="317"/>
        <end position="335"/>
    </location>
</feature>
<dbReference type="Gene3D" id="1.20.1530.20">
    <property type="match status" value="1"/>
</dbReference>
<keyword evidence="8 11" id="KW-1133">Transmembrane helix</keyword>
<evidence type="ECO:0000256" key="8">
    <source>
        <dbReference type="ARBA" id="ARBA00022989"/>
    </source>
</evidence>
<keyword evidence="6 11" id="KW-0812">Transmembrane</keyword>
<proteinExistence type="inferred from homology"/>
<dbReference type="Proteomes" id="UP001594351">
    <property type="component" value="Unassembled WGS sequence"/>
</dbReference>
<dbReference type="SUPFAM" id="SSF51735">
    <property type="entry name" value="NAD(P)-binding Rossmann-fold domains"/>
    <property type="match status" value="1"/>
</dbReference>
<dbReference type="PROSITE" id="PS51201">
    <property type="entry name" value="RCK_N"/>
    <property type="match status" value="1"/>
</dbReference>
<evidence type="ECO:0000256" key="6">
    <source>
        <dbReference type="ARBA" id="ARBA00022692"/>
    </source>
</evidence>
<keyword evidence="10 11" id="KW-0472">Membrane</keyword>
<keyword evidence="4" id="KW-0050">Antiport</keyword>
<gene>
    <name evidence="13" type="ORF">ACFL27_16730</name>
</gene>
<evidence type="ECO:0000313" key="13">
    <source>
        <dbReference type="EMBL" id="MFC1851838.1"/>
    </source>
</evidence>
<evidence type="ECO:0000256" key="5">
    <source>
        <dbReference type="ARBA" id="ARBA00022538"/>
    </source>
</evidence>
<keyword evidence="14" id="KW-1185">Reference proteome</keyword>
<dbReference type="NCBIfam" id="TIGR00932">
    <property type="entry name" value="2a37"/>
    <property type="match status" value="1"/>
</dbReference>
<evidence type="ECO:0000259" key="12">
    <source>
        <dbReference type="PROSITE" id="PS51201"/>
    </source>
</evidence>
<evidence type="ECO:0000256" key="9">
    <source>
        <dbReference type="ARBA" id="ARBA00023065"/>
    </source>
</evidence>
<dbReference type="PANTHER" id="PTHR46157:SF4">
    <property type="entry name" value="K(+) EFFLUX ANTIPORTER 3, CHLOROPLASTIC"/>
    <property type="match status" value="1"/>
</dbReference>
<evidence type="ECO:0000256" key="3">
    <source>
        <dbReference type="ARBA" id="ARBA00022448"/>
    </source>
</evidence>
<keyword evidence="7" id="KW-0630">Potassium</keyword>
<accession>A0ABV6Z070</accession>
<feature type="transmembrane region" description="Helical" evidence="11">
    <location>
        <begin position="88"/>
        <end position="112"/>
    </location>
</feature>
<name>A0ABV6Z070_UNCC1</name>
<reference evidence="13 14" key="1">
    <citation type="submission" date="2024-09" db="EMBL/GenBank/DDBJ databases">
        <title>Laminarin stimulates single cell rates of sulfate reduction while oxygen inhibits transcriptomic activity in coastal marine sediment.</title>
        <authorList>
            <person name="Lindsay M."/>
            <person name="Orcutt B."/>
            <person name="Emerson D."/>
            <person name="Stepanauskas R."/>
            <person name="D'Angelo T."/>
        </authorList>
    </citation>
    <scope>NUCLEOTIDE SEQUENCE [LARGE SCALE GENOMIC DNA]</scope>
    <source>
        <strain evidence="13">SAG AM-311-K15</strain>
    </source>
</reference>
<feature type="transmembrane region" description="Helical" evidence="11">
    <location>
        <begin position="236"/>
        <end position="254"/>
    </location>
</feature>
<dbReference type="InterPro" id="IPR003148">
    <property type="entry name" value="RCK_N"/>
</dbReference>
<evidence type="ECO:0000256" key="1">
    <source>
        <dbReference type="ARBA" id="ARBA00004141"/>
    </source>
</evidence>
<evidence type="ECO:0000256" key="11">
    <source>
        <dbReference type="SAM" id="Phobius"/>
    </source>
</evidence>
<feature type="transmembrane region" description="Helical" evidence="11">
    <location>
        <begin position="149"/>
        <end position="172"/>
    </location>
</feature>
<evidence type="ECO:0000313" key="14">
    <source>
        <dbReference type="Proteomes" id="UP001594351"/>
    </source>
</evidence>
<feature type="transmembrane region" description="Helical" evidence="11">
    <location>
        <begin position="347"/>
        <end position="368"/>
    </location>
</feature>
<protein>
    <submittedName>
        <fullName evidence="13">Monovalent cation:proton antiporter-2 (CPA2) family protein</fullName>
    </submittedName>
</protein>
<dbReference type="PANTHER" id="PTHR46157">
    <property type="entry name" value="K(+) EFFLUX ANTIPORTER 3, CHLOROPLASTIC"/>
    <property type="match status" value="1"/>
</dbReference>
<comment type="subcellular location">
    <subcellularLocation>
        <location evidence="1">Membrane</location>
        <topology evidence="1">Multi-pass membrane protein</topology>
    </subcellularLocation>
</comment>
<keyword evidence="9" id="KW-0406">Ion transport</keyword>
<keyword evidence="3" id="KW-0813">Transport</keyword>